<protein>
    <recommendedName>
        <fullName evidence="1">Phosphate-specific transport system accessory protein PhoU</fullName>
    </recommendedName>
</protein>
<dbReference type="GO" id="GO:0030643">
    <property type="term" value="P:intracellular phosphate ion homeostasis"/>
    <property type="evidence" value="ECO:0007669"/>
    <property type="project" value="InterPro"/>
</dbReference>
<comment type="subunit">
    <text evidence="1">Homodimer.</text>
</comment>
<dbReference type="InterPro" id="IPR026022">
    <property type="entry name" value="PhoU_dom"/>
</dbReference>
<dbReference type="InterPro" id="IPR038078">
    <property type="entry name" value="PhoU-like_sf"/>
</dbReference>
<dbReference type="Gene3D" id="1.20.58.220">
    <property type="entry name" value="Phosphate transport system protein phou homolog 2, domain 2"/>
    <property type="match status" value="1"/>
</dbReference>
<reference evidence="3 4" key="1">
    <citation type="submission" date="2016-10" db="EMBL/GenBank/DDBJ databases">
        <authorList>
            <person name="de Groot N.N."/>
        </authorList>
    </citation>
    <scope>NUCLEOTIDE SEQUENCE [LARGE SCALE GENOMIC DNA]</scope>
    <source>
        <strain evidence="3 4">DSM 11978</strain>
    </source>
</reference>
<keyword evidence="1" id="KW-0592">Phosphate transport</keyword>
<evidence type="ECO:0000313" key="4">
    <source>
        <dbReference type="Proteomes" id="UP000199506"/>
    </source>
</evidence>
<feature type="domain" description="PhoU" evidence="2">
    <location>
        <begin position="127"/>
        <end position="205"/>
    </location>
</feature>
<keyword evidence="1" id="KW-0813">Transport</keyword>
<dbReference type="RefSeq" id="WP_091698792.1">
    <property type="nucleotide sequence ID" value="NZ_FOAK01000002.1"/>
</dbReference>
<evidence type="ECO:0000256" key="1">
    <source>
        <dbReference type="PIRNR" id="PIRNR003107"/>
    </source>
</evidence>
<dbReference type="PANTHER" id="PTHR42930:SF3">
    <property type="entry name" value="PHOSPHATE-SPECIFIC TRANSPORT SYSTEM ACCESSORY PROTEIN PHOU"/>
    <property type="match status" value="1"/>
</dbReference>
<dbReference type="GO" id="GO:0005737">
    <property type="term" value="C:cytoplasm"/>
    <property type="evidence" value="ECO:0007669"/>
    <property type="project" value="UniProtKB-SubCell"/>
</dbReference>
<dbReference type="STRING" id="190974.SAMN05216439_0891"/>
<comment type="function">
    <text evidence="1">Plays a role in the regulation of phosphate uptake.</text>
</comment>
<proteinExistence type="inferred from homology"/>
<dbReference type="GO" id="GO:0006817">
    <property type="term" value="P:phosphate ion transport"/>
    <property type="evidence" value="ECO:0007669"/>
    <property type="project" value="UniProtKB-KW"/>
</dbReference>
<evidence type="ECO:0000259" key="2">
    <source>
        <dbReference type="Pfam" id="PF01895"/>
    </source>
</evidence>
<dbReference type="GO" id="GO:0045936">
    <property type="term" value="P:negative regulation of phosphate metabolic process"/>
    <property type="evidence" value="ECO:0007669"/>
    <property type="project" value="InterPro"/>
</dbReference>
<organism evidence="3 4">
    <name type="scientific">Methanobrevibacter gottschalkii</name>
    <dbReference type="NCBI Taxonomy" id="190974"/>
    <lineage>
        <taxon>Archaea</taxon>
        <taxon>Methanobacteriati</taxon>
        <taxon>Methanobacteriota</taxon>
        <taxon>Methanomada group</taxon>
        <taxon>Methanobacteria</taxon>
        <taxon>Methanobacteriales</taxon>
        <taxon>Methanobacteriaceae</taxon>
        <taxon>Methanobrevibacter</taxon>
    </lineage>
</organism>
<keyword evidence="1" id="KW-0963">Cytoplasm</keyword>
<dbReference type="AlphaFoldDB" id="A0A1H7GSZ3"/>
<gene>
    <name evidence="3" type="ORF">SAMN05216439_0891</name>
</gene>
<dbReference type="PIRSF" id="PIRSF003107">
    <property type="entry name" value="PhoU"/>
    <property type="match status" value="1"/>
</dbReference>
<feature type="domain" description="PhoU" evidence="2">
    <location>
        <begin position="21"/>
        <end position="108"/>
    </location>
</feature>
<name>A0A1H7GSZ3_9EURY</name>
<evidence type="ECO:0000313" key="3">
    <source>
        <dbReference type="EMBL" id="SEK41164.1"/>
    </source>
</evidence>
<dbReference type="Pfam" id="PF01895">
    <property type="entry name" value="PhoU"/>
    <property type="match status" value="2"/>
</dbReference>
<comment type="similarity">
    <text evidence="1">Belongs to the PhoU family.</text>
</comment>
<accession>A0A1H7GSZ3</accession>
<dbReference type="SUPFAM" id="SSF109755">
    <property type="entry name" value="PhoU-like"/>
    <property type="match status" value="1"/>
</dbReference>
<dbReference type="EMBL" id="FOAK01000002">
    <property type="protein sequence ID" value="SEK41164.1"/>
    <property type="molecule type" value="Genomic_DNA"/>
</dbReference>
<dbReference type="OrthoDB" id="7738at2157"/>
<comment type="subcellular location">
    <subcellularLocation>
        <location evidence="1">Cytoplasm</location>
    </subcellularLocation>
</comment>
<dbReference type="Proteomes" id="UP000199506">
    <property type="component" value="Unassembled WGS sequence"/>
</dbReference>
<sequence>MDKGYPSISFKNKMEKIENNILELGKLAIKSNREAVDLLDSYDDELYFSILNRSNEIDIKAIDLERECIGFMATEQPVAHDLIFIESTIRIISHIKRIGRLFMKCAESIKNIQNIGADEIIIKKLSYMGDYIHVMLKKSLFAFLNQDTVKARELSVDDDKIDGLYDTILKQSIDRIEDKVLFINIISVTRYFERIADKTVNIGSRIIFMQTFKRPEIESE</sequence>
<dbReference type="InterPro" id="IPR028366">
    <property type="entry name" value="PhoU"/>
</dbReference>
<dbReference type="PANTHER" id="PTHR42930">
    <property type="entry name" value="PHOSPHATE-SPECIFIC TRANSPORT SYSTEM ACCESSORY PROTEIN PHOU"/>
    <property type="match status" value="1"/>
</dbReference>